<keyword evidence="9" id="KW-0472">Membrane</keyword>
<dbReference type="EC" id="2.7.13.3" evidence="2"/>
<evidence type="ECO:0000256" key="8">
    <source>
        <dbReference type="ARBA" id="ARBA00023012"/>
    </source>
</evidence>
<sequence length="385" mass="41349">MRTESWRRWREAHPTLTSALLVGGIALVQVLVSTFAHRGQPQRVEPDWFAYVLLAAGPAMLWWRHRFPALVVIGAAKVTLIYMLIGYPYGPIILSPIVAAFFAIANGRRLAAWGSAFGLLILHFAGSRLLHTPGGPSLFPTAMLTAGWMAAILGAAELLQLRTKWVTAHLRARQAEADTKVSDERLRIARELHDVVAHNISLINVQAGVALHLIDTQPQQARTALTAIKQASKEALVELRSVLGVLRQVDEPEPTQPAPSLQRLDQLVARTRQAGLDVSVDSDGENGALPLGVDVAAYRIVQEALTNVVRHAHATHAKVKLDHQPGKLVVSVDDNGRGAASTVTGGSGIVGMRERAEALGGELRIGPSPQGGFSVKATLPTEGAE</sequence>
<dbReference type="Gene3D" id="1.20.5.1930">
    <property type="match status" value="1"/>
</dbReference>
<dbReference type="Pfam" id="PF07730">
    <property type="entry name" value="HisKA_3"/>
    <property type="match status" value="1"/>
</dbReference>
<keyword evidence="6 11" id="KW-0418">Kinase</keyword>
<evidence type="ECO:0000256" key="2">
    <source>
        <dbReference type="ARBA" id="ARBA00012438"/>
    </source>
</evidence>
<dbReference type="Gene3D" id="3.30.565.10">
    <property type="entry name" value="Histidine kinase-like ATPase, C-terminal domain"/>
    <property type="match status" value="1"/>
</dbReference>
<dbReference type="GO" id="GO:0016301">
    <property type="term" value="F:kinase activity"/>
    <property type="evidence" value="ECO:0007669"/>
    <property type="project" value="UniProtKB-KW"/>
</dbReference>
<evidence type="ECO:0000313" key="11">
    <source>
        <dbReference type="EMBL" id="MFC3766899.1"/>
    </source>
</evidence>
<proteinExistence type="predicted"/>
<dbReference type="SUPFAM" id="SSF55874">
    <property type="entry name" value="ATPase domain of HSP90 chaperone/DNA topoisomerase II/histidine kinase"/>
    <property type="match status" value="1"/>
</dbReference>
<gene>
    <name evidence="11" type="ORF">ACFOUW_39150</name>
</gene>
<dbReference type="Proteomes" id="UP001595699">
    <property type="component" value="Unassembled WGS sequence"/>
</dbReference>
<evidence type="ECO:0000256" key="1">
    <source>
        <dbReference type="ARBA" id="ARBA00000085"/>
    </source>
</evidence>
<keyword evidence="8" id="KW-0902">Two-component regulatory system</keyword>
<keyword evidence="5" id="KW-0547">Nucleotide-binding</keyword>
<protein>
    <recommendedName>
        <fullName evidence="2">histidine kinase</fullName>
        <ecNumber evidence="2">2.7.13.3</ecNumber>
    </recommendedName>
</protein>
<evidence type="ECO:0000256" key="3">
    <source>
        <dbReference type="ARBA" id="ARBA00022553"/>
    </source>
</evidence>
<evidence type="ECO:0000259" key="10">
    <source>
        <dbReference type="SMART" id="SM00387"/>
    </source>
</evidence>
<evidence type="ECO:0000313" key="12">
    <source>
        <dbReference type="Proteomes" id="UP001595699"/>
    </source>
</evidence>
<evidence type="ECO:0000256" key="5">
    <source>
        <dbReference type="ARBA" id="ARBA00022741"/>
    </source>
</evidence>
<dbReference type="RefSeq" id="WP_205115966.1">
    <property type="nucleotide sequence ID" value="NZ_JAFBCM010000001.1"/>
</dbReference>
<keyword evidence="9" id="KW-1133">Transmembrane helix</keyword>
<dbReference type="InterPro" id="IPR011712">
    <property type="entry name" value="Sig_transdc_His_kin_sub3_dim/P"/>
</dbReference>
<comment type="catalytic activity">
    <reaction evidence="1">
        <text>ATP + protein L-histidine = ADP + protein N-phospho-L-histidine.</text>
        <dbReference type="EC" id="2.7.13.3"/>
    </reaction>
</comment>
<feature type="transmembrane region" description="Helical" evidence="9">
    <location>
        <begin position="138"/>
        <end position="159"/>
    </location>
</feature>
<accession>A0ABV7YS92</accession>
<evidence type="ECO:0000256" key="9">
    <source>
        <dbReference type="SAM" id="Phobius"/>
    </source>
</evidence>
<comment type="caution">
    <text evidence="11">The sequence shown here is derived from an EMBL/GenBank/DDBJ whole genome shotgun (WGS) entry which is preliminary data.</text>
</comment>
<dbReference type="PANTHER" id="PTHR24421">
    <property type="entry name" value="NITRATE/NITRITE SENSOR PROTEIN NARX-RELATED"/>
    <property type="match status" value="1"/>
</dbReference>
<dbReference type="InterPro" id="IPR003594">
    <property type="entry name" value="HATPase_dom"/>
</dbReference>
<evidence type="ECO:0000256" key="6">
    <source>
        <dbReference type="ARBA" id="ARBA00022777"/>
    </source>
</evidence>
<name>A0ABV7YS92_9ACTN</name>
<dbReference type="PANTHER" id="PTHR24421:SF10">
    <property type="entry name" value="NITRATE_NITRITE SENSOR PROTEIN NARQ"/>
    <property type="match status" value="1"/>
</dbReference>
<dbReference type="InterPro" id="IPR036890">
    <property type="entry name" value="HATPase_C_sf"/>
</dbReference>
<keyword evidence="3" id="KW-0597">Phosphoprotein</keyword>
<evidence type="ECO:0000256" key="4">
    <source>
        <dbReference type="ARBA" id="ARBA00022679"/>
    </source>
</evidence>
<feature type="transmembrane region" description="Helical" evidence="9">
    <location>
        <begin position="48"/>
        <end position="65"/>
    </location>
</feature>
<evidence type="ECO:0000256" key="7">
    <source>
        <dbReference type="ARBA" id="ARBA00022840"/>
    </source>
</evidence>
<feature type="transmembrane region" description="Helical" evidence="9">
    <location>
        <begin position="16"/>
        <end position="36"/>
    </location>
</feature>
<organism evidence="11 12">
    <name type="scientific">Tenggerimyces flavus</name>
    <dbReference type="NCBI Taxonomy" id="1708749"/>
    <lineage>
        <taxon>Bacteria</taxon>
        <taxon>Bacillati</taxon>
        <taxon>Actinomycetota</taxon>
        <taxon>Actinomycetes</taxon>
        <taxon>Propionibacteriales</taxon>
        <taxon>Nocardioidaceae</taxon>
        <taxon>Tenggerimyces</taxon>
    </lineage>
</organism>
<dbReference type="InterPro" id="IPR050482">
    <property type="entry name" value="Sensor_HK_TwoCompSys"/>
</dbReference>
<keyword evidence="4" id="KW-0808">Transferase</keyword>
<keyword evidence="9" id="KW-0812">Transmembrane</keyword>
<feature type="domain" description="Histidine kinase/HSP90-like ATPase" evidence="10">
    <location>
        <begin position="292"/>
        <end position="383"/>
    </location>
</feature>
<dbReference type="Pfam" id="PF02518">
    <property type="entry name" value="HATPase_c"/>
    <property type="match status" value="1"/>
</dbReference>
<feature type="transmembrane region" description="Helical" evidence="9">
    <location>
        <begin position="80"/>
        <end position="103"/>
    </location>
</feature>
<reference evidence="12" key="1">
    <citation type="journal article" date="2019" name="Int. J. Syst. Evol. Microbiol.">
        <title>The Global Catalogue of Microorganisms (GCM) 10K type strain sequencing project: providing services to taxonomists for standard genome sequencing and annotation.</title>
        <authorList>
            <consortium name="The Broad Institute Genomics Platform"/>
            <consortium name="The Broad Institute Genome Sequencing Center for Infectious Disease"/>
            <person name="Wu L."/>
            <person name="Ma J."/>
        </authorList>
    </citation>
    <scope>NUCLEOTIDE SEQUENCE [LARGE SCALE GENOMIC DNA]</scope>
    <source>
        <strain evidence="12">CGMCC 4.7241</strain>
    </source>
</reference>
<keyword evidence="12" id="KW-1185">Reference proteome</keyword>
<keyword evidence="7" id="KW-0067">ATP-binding</keyword>
<dbReference type="SMART" id="SM00387">
    <property type="entry name" value="HATPase_c"/>
    <property type="match status" value="1"/>
</dbReference>
<dbReference type="CDD" id="cd16917">
    <property type="entry name" value="HATPase_UhpB-NarQ-NarX-like"/>
    <property type="match status" value="1"/>
</dbReference>
<dbReference type="EMBL" id="JBHRZH010000062">
    <property type="protein sequence ID" value="MFC3766899.1"/>
    <property type="molecule type" value="Genomic_DNA"/>
</dbReference>
<feature type="transmembrane region" description="Helical" evidence="9">
    <location>
        <begin position="110"/>
        <end position="126"/>
    </location>
</feature>